<evidence type="ECO:0000313" key="3">
    <source>
        <dbReference type="EMBL" id="CAF4143730.1"/>
    </source>
</evidence>
<evidence type="ECO:0000313" key="2">
    <source>
        <dbReference type="EMBL" id="CAF2030602.1"/>
    </source>
</evidence>
<dbReference type="Proteomes" id="UP000663866">
    <property type="component" value="Unassembled WGS sequence"/>
</dbReference>
<feature type="region of interest" description="Disordered" evidence="1">
    <location>
        <begin position="170"/>
        <end position="194"/>
    </location>
</feature>
<name>A0A816N677_9BILA</name>
<evidence type="ECO:0000256" key="1">
    <source>
        <dbReference type="SAM" id="MobiDB-lite"/>
    </source>
</evidence>
<dbReference type="EMBL" id="CAJNRF010001905">
    <property type="protein sequence ID" value="CAF2030602.1"/>
    <property type="molecule type" value="Genomic_DNA"/>
</dbReference>
<dbReference type="Proteomes" id="UP000663856">
    <property type="component" value="Unassembled WGS sequence"/>
</dbReference>
<gene>
    <name evidence="3" type="ORF">OVN521_LOCUS23214</name>
    <name evidence="2" type="ORF">WKI299_LOCUS6540</name>
</gene>
<evidence type="ECO:0000313" key="4">
    <source>
        <dbReference type="Proteomes" id="UP000663856"/>
    </source>
</evidence>
<protein>
    <submittedName>
        <fullName evidence="2">Uncharacterized protein</fullName>
    </submittedName>
</protein>
<accession>A0A816N677</accession>
<sequence>MIVNNSKVNVIERCNDHTNNNTVNSIDTYDTHYQDSDKDKNKFQDDSRIELSITTNDIIVTSPIVTSTQNVHNLPHMQIHHETSPIQLLTPANTFNEPIIIINDTLYNSDELAELQNRTCTNVFTVQNFDGDISGIKLDNSMLTSKCEYQIYNINGNVIQTFATAISGNNNENNNNNSNSNNNNNNNSNSNNLMIGRSSKRLLDVNDTTNKLLNNHDFKDIHSDNELVIQNSNGNLNLKNSNKCNDKINKQSINNLNNDNNLRRSERIKALSKIKNHNVIDSSINSDIIMDKHVTNLDSAISKHQYDMKHSIDWNGCQIVWSDNNAYKLLIKESLIIKAYQPSLNRTTHSTPLYIFPEGLKDRHLPTIKRYK</sequence>
<proteinExistence type="predicted"/>
<keyword evidence="5" id="KW-1185">Reference proteome</keyword>
<evidence type="ECO:0000313" key="5">
    <source>
        <dbReference type="Proteomes" id="UP000663866"/>
    </source>
</evidence>
<dbReference type="EMBL" id="CAJOBG010005205">
    <property type="protein sequence ID" value="CAF4143730.1"/>
    <property type="molecule type" value="Genomic_DNA"/>
</dbReference>
<reference evidence="2" key="1">
    <citation type="submission" date="2021-02" db="EMBL/GenBank/DDBJ databases">
        <authorList>
            <person name="Nowell W R."/>
        </authorList>
    </citation>
    <scope>NUCLEOTIDE SEQUENCE</scope>
</reference>
<feature type="compositionally biased region" description="Low complexity" evidence="1">
    <location>
        <begin position="170"/>
        <end position="192"/>
    </location>
</feature>
<dbReference type="AlphaFoldDB" id="A0A816N677"/>
<comment type="caution">
    <text evidence="2">The sequence shown here is derived from an EMBL/GenBank/DDBJ whole genome shotgun (WGS) entry which is preliminary data.</text>
</comment>
<organism evidence="2 4">
    <name type="scientific">Rotaria magnacalcarata</name>
    <dbReference type="NCBI Taxonomy" id="392030"/>
    <lineage>
        <taxon>Eukaryota</taxon>
        <taxon>Metazoa</taxon>
        <taxon>Spiralia</taxon>
        <taxon>Gnathifera</taxon>
        <taxon>Rotifera</taxon>
        <taxon>Eurotatoria</taxon>
        <taxon>Bdelloidea</taxon>
        <taxon>Philodinida</taxon>
        <taxon>Philodinidae</taxon>
        <taxon>Rotaria</taxon>
    </lineage>
</organism>